<comment type="caution">
    <text evidence="1">The sequence shown here is derived from an EMBL/GenBank/DDBJ whole genome shotgun (WGS) entry which is preliminary data.</text>
</comment>
<accession>A0A9D9GTY0</accession>
<dbReference type="Proteomes" id="UP000823630">
    <property type="component" value="Unassembled WGS sequence"/>
</dbReference>
<evidence type="ECO:0000313" key="1">
    <source>
        <dbReference type="EMBL" id="MBO8424971.1"/>
    </source>
</evidence>
<proteinExistence type="predicted"/>
<organism evidence="1 2">
    <name type="scientific">Candidatus Enterousia avistercoris</name>
    <dbReference type="NCBI Taxonomy" id="2840788"/>
    <lineage>
        <taxon>Bacteria</taxon>
        <taxon>Pseudomonadati</taxon>
        <taxon>Pseudomonadota</taxon>
        <taxon>Alphaproteobacteria</taxon>
        <taxon>Candidatus Enterousia</taxon>
    </lineage>
</organism>
<reference evidence="1" key="1">
    <citation type="submission" date="2020-10" db="EMBL/GenBank/DDBJ databases">
        <authorList>
            <person name="Gilroy R."/>
        </authorList>
    </citation>
    <scope>NUCLEOTIDE SEQUENCE</scope>
    <source>
        <strain evidence="1">8207</strain>
    </source>
</reference>
<evidence type="ECO:0000313" key="2">
    <source>
        <dbReference type="Proteomes" id="UP000823630"/>
    </source>
</evidence>
<dbReference type="AlphaFoldDB" id="A0A9D9GTY0"/>
<reference evidence="1" key="2">
    <citation type="journal article" date="2021" name="PeerJ">
        <title>Extensive microbial diversity within the chicken gut microbiome revealed by metagenomics and culture.</title>
        <authorList>
            <person name="Gilroy R."/>
            <person name="Ravi A."/>
            <person name="Getino M."/>
            <person name="Pursley I."/>
            <person name="Horton D.L."/>
            <person name="Alikhan N.F."/>
            <person name="Baker D."/>
            <person name="Gharbi K."/>
            <person name="Hall N."/>
            <person name="Watson M."/>
            <person name="Adriaenssens E.M."/>
            <person name="Foster-Nyarko E."/>
            <person name="Jarju S."/>
            <person name="Secka A."/>
            <person name="Antonio M."/>
            <person name="Oren A."/>
            <person name="Chaudhuri R.R."/>
            <person name="La Ragione R."/>
            <person name="Hildebrand F."/>
            <person name="Pallen M.J."/>
        </authorList>
    </citation>
    <scope>NUCLEOTIDE SEQUENCE</scope>
    <source>
        <strain evidence="1">8207</strain>
    </source>
</reference>
<sequence length="133" mass="15633">MPLMINNLCGYMLTDDSRILQHGDRWSDVDETVYICNDIYTAKKILIDSEMPPFDERRQFWNCIYRVHALRLLIDSVDHGLMSSRQASKIIVDRLIFRKNVSRNMSEIELLKNANEMSKQFFEFASGKPGRQK</sequence>
<dbReference type="EMBL" id="JADINC010000012">
    <property type="protein sequence ID" value="MBO8424971.1"/>
    <property type="molecule type" value="Genomic_DNA"/>
</dbReference>
<protein>
    <submittedName>
        <fullName evidence="1">Uncharacterized protein</fullName>
    </submittedName>
</protein>
<name>A0A9D9GTY0_9PROT</name>
<gene>
    <name evidence="1" type="ORF">IAC69_00640</name>
</gene>